<dbReference type="PANTHER" id="PTHR30136">
    <property type="entry name" value="HELIX-TURN-HELIX TRANSCRIPTIONAL REGULATOR, ICLR FAMILY"/>
    <property type="match status" value="1"/>
</dbReference>
<dbReference type="SUPFAM" id="SSF46785">
    <property type="entry name" value="Winged helix' DNA-binding domain"/>
    <property type="match status" value="1"/>
</dbReference>
<dbReference type="InterPro" id="IPR029016">
    <property type="entry name" value="GAF-like_dom_sf"/>
</dbReference>
<accession>A0A830GNU9</accession>
<dbReference type="GO" id="GO:0003700">
    <property type="term" value="F:DNA-binding transcription factor activity"/>
    <property type="evidence" value="ECO:0007669"/>
    <property type="project" value="TreeGrafter"/>
</dbReference>
<dbReference type="CDD" id="cd00090">
    <property type="entry name" value="HTH_ARSR"/>
    <property type="match status" value="1"/>
</dbReference>
<dbReference type="SMART" id="SM00346">
    <property type="entry name" value="HTH_ICLR"/>
    <property type="match status" value="1"/>
</dbReference>
<keyword evidence="1" id="KW-0805">Transcription regulation</keyword>
<keyword evidence="2" id="KW-0238">DNA-binding</keyword>
<dbReference type="Pfam" id="PF01614">
    <property type="entry name" value="IclR_C"/>
    <property type="match status" value="1"/>
</dbReference>
<dbReference type="EMBL" id="BMOU01000006">
    <property type="protein sequence ID" value="GGO00857.1"/>
    <property type="molecule type" value="Genomic_DNA"/>
</dbReference>
<keyword evidence="3" id="KW-0804">Transcription</keyword>
<gene>
    <name evidence="6" type="ORF">GCM10009030_33970</name>
</gene>
<evidence type="ECO:0000259" key="4">
    <source>
        <dbReference type="PROSITE" id="PS51077"/>
    </source>
</evidence>
<evidence type="ECO:0000313" key="6">
    <source>
        <dbReference type="EMBL" id="GGO00857.1"/>
    </source>
</evidence>
<dbReference type="InterPro" id="IPR036390">
    <property type="entry name" value="WH_DNA-bd_sf"/>
</dbReference>
<evidence type="ECO:0000259" key="5">
    <source>
        <dbReference type="PROSITE" id="PS51078"/>
    </source>
</evidence>
<feature type="domain" description="HTH iclR-type" evidence="4">
    <location>
        <begin position="17"/>
        <end position="77"/>
    </location>
</feature>
<dbReference type="InterPro" id="IPR005471">
    <property type="entry name" value="Tscrpt_reg_IclR_N"/>
</dbReference>
<dbReference type="GO" id="GO:0003677">
    <property type="term" value="F:DNA binding"/>
    <property type="evidence" value="ECO:0007669"/>
    <property type="project" value="UniProtKB-KW"/>
</dbReference>
<reference evidence="6" key="2">
    <citation type="submission" date="2020-09" db="EMBL/GenBank/DDBJ databases">
        <authorList>
            <person name="Sun Q."/>
            <person name="Ohkuma M."/>
        </authorList>
    </citation>
    <scope>NUCLEOTIDE SEQUENCE</scope>
    <source>
        <strain evidence="6">JCM 17820</strain>
    </source>
</reference>
<evidence type="ECO:0000313" key="7">
    <source>
        <dbReference type="Proteomes" id="UP000605784"/>
    </source>
</evidence>
<dbReference type="GO" id="GO:0045892">
    <property type="term" value="P:negative regulation of DNA-templated transcription"/>
    <property type="evidence" value="ECO:0007669"/>
    <property type="project" value="TreeGrafter"/>
</dbReference>
<comment type="caution">
    <text evidence="6">The sequence shown here is derived from an EMBL/GenBank/DDBJ whole genome shotgun (WGS) entry which is preliminary data.</text>
</comment>
<evidence type="ECO:0000256" key="1">
    <source>
        <dbReference type="ARBA" id="ARBA00023015"/>
    </source>
</evidence>
<reference evidence="6" key="1">
    <citation type="journal article" date="2014" name="Int. J. Syst. Evol. Microbiol.">
        <title>Complete genome sequence of Corynebacterium casei LMG S-19264T (=DSM 44701T), isolated from a smear-ripened cheese.</title>
        <authorList>
            <consortium name="US DOE Joint Genome Institute (JGI-PGF)"/>
            <person name="Walter F."/>
            <person name="Albersmeier A."/>
            <person name="Kalinowski J."/>
            <person name="Ruckert C."/>
        </authorList>
    </citation>
    <scope>NUCLEOTIDE SEQUENCE</scope>
    <source>
        <strain evidence="6">JCM 17820</strain>
    </source>
</reference>
<dbReference type="SUPFAM" id="SSF55781">
    <property type="entry name" value="GAF domain-like"/>
    <property type="match status" value="1"/>
</dbReference>
<evidence type="ECO:0000256" key="2">
    <source>
        <dbReference type="ARBA" id="ARBA00023125"/>
    </source>
</evidence>
<dbReference type="Pfam" id="PF09339">
    <property type="entry name" value="HTH_IclR"/>
    <property type="match status" value="1"/>
</dbReference>
<dbReference type="InterPro" id="IPR050707">
    <property type="entry name" value="HTH_MetabolicPath_Reg"/>
</dbReference>
<sequence length="263" mass="28158">MAAVHTDIVTDTPNYTIDATETSLDLLETLVESAAPMGVTALADRLDVSKSVVHNHLSTLRARGYVVKRDSRYEPSLRPLDIGSRTRATLPVYQAARHHLDNLAAAADETTVLFVLEAQSGVPVYIAEASEGWSPQFHEGERLPLHVNAPGKAILASLSEDRVDDVLDETDLVAPTSATITEPDELKTALRGVRDDAVAFCRGEQYEGIVGVATPVTNDDADTVAALGVCGPVDRLSGRYLEEDITGQVLSTAKSIQVDLTGQ</sequence>
<dbReference type="InterPro" id="IPR036388">
    <property type="entry name" value="WH-like_DNA-bd_sf"/>
</dbReference>
<keyword evidence="7" id="KW-1185">Reference proteome</keyword>
<feature type="domain" description="IclR-ED" evidence="5">
    <location>
        <begin position="78"/>
        <end position="262"/>
    </location>
</feature>
<dbReference type="PROSITE" id="PS51078">
    <property type="entry name" value="ICLR_ED"/>
    <property type="match status" value="1"/>
</dbReference>
<evidence type="ECO:0000256" key="3">
    <source>
        <dbReference type="ARBA" id="ARBA00023163"/>
    </source>
</evidence>
<dbReference type="InterPro" id="IPR014757">
    <property type="entry name" value="Tscrpt_reg_IclR_C"/>
</dbReference>
<proteinExistence type="predicted"/>
<protein>
    <submittedName>
        <fullName evidence="6">IclR family transcriptional regulator</fullName>
    </submittedName>
</protein>
<dbReference type="InterPro" id="IPR011991">
    <property type="entry name" value="ArsR-like_HTH"/>
</dbReference>
<dbReference type="PANTHER" id="PTHR30136:SF35">
    <property type="entry name" value="HTH-TYPE TRANSCRIPTIONAL REGULATOR RV1719"/>
    <property type="match status" value="1"/>
</dbReference>
<dbReference type="RefSeq" id="WP_229783175.1">
    <property type="nucleotide sequence ID" value="NZ_BMOU01000006.1"/>
</dbReference>
<name>A0A830GNU9_9EURY</name>
<dbReference type="AlphaFoldDB" id="A0A830GNU9"/>
<dbReference type="Proteomes" id="UP000605784">
    <property type="component" value="Unassembled WGS sequence"/>
</dbReference>
<dbReference type="Gene3D" id="1.10.10.10">
    <property type="entry name" value="Winged helix-like DNA-binding domain superfamily/Winged helix DNA-binding domain"/>
    <property type="match status" value="1"/>
</dbReference>
<dbReference type="Gene3D" id="3.30.450.40">
    <property type="match status" value="1"/>
</dbReference>
<dbReference type="PROSITE" id="PS51077">
    <property type="entry name" value="HTH_ICLR"/>
    <property type="match status" value="1"/>
</dbReference>
<organism evidence="6 7">
    <name type="scientific">Haloarcula pellucida</name>
    <dbReference type="NCBI Taxonomy" id="1427151"/>
    <lineage>
        <taxon>Archaea</taxon>
        <taxon>Methanobacteriati</taxon>
        <taxon>Methanobacteriota</taxon>
        <taxon>Stenosarchaea group</taxon>
        <taxon>Halobacteria</taxon>
        <taxon>Halobacteriales</taxon>
        <taxon>Haloarculaceae</taxon>
        <taxon>Haloarcula</taxon>
    </lineage>
</organism>